<gene>
    <name evidence="2" type="ORF">JG687_00012776</name>
</gene>
<evidence type="ECO:0000313" key="2">
    <source>
        <dbReference type="EMBL" id="KAG6952792.1"/>
    </source>
</evidence>
<dbReference type="EMBL" id="JAENGZ010000886">
    <property type="protein sequence ID" value="KAG6952792.1"/>
    <property type="molecule type" value="Genomic_DNA"/>
</dbReference>
<reference evidence="2" key="1">
    <citation type="submission" date="2021-01" db="EMBL/GenBank/DDBJ databases">
        <title>Phytophthora aleatoria, a newly-described species from Pinus radiata is distinct from Phytophthora cactorum isolates based on comparative genomics.</title>
        <authorList>
            <person name="Mcdougal R."/>
            <person name="Panda P."/>
            <person name="Williams N."/>
            <person name="Studholme D.J."/>
        </authorList>
    </citation>
    <scope>NUCLEOTIDE SEQUENCE</scope>
    <source>
        <strain evidence="2">NZFS 3830</strain>
    </source>
</reference>
<dbReference type="AlphaFoldDB" id="A0A8T1U3B5"/>
<feature type="region of interest" description="Disordered" evidence="1">
    <location>
        <begin position="1"/>
        <end position="28"/>
    </location>
</feature>
<proteinExistence type="predicted"/>
<protein>
    <submittedName>
        <fullName evidence="2">Uncharacterized protein</fullName>
    </submittedName>
</protein>
<evidence type="ECO:0000313" key="3">
    <source>
        <dbReference type="Proteomes" id="UP000688947"/>
    </source>
</evidence>
<accession>A0A8T1U3B5</accession>
<comment type="caution">
    <text evidence="2">The sequence shown here is derived from an EMBL/GenBank/DDBJ whole genome shotgun (WGS) entry which is preliminary data.</text>
</comment>
<name>A0A8T1U3B5_9STRA</name>
<dbReference type="Proteomes" id="UP000688947">
    <property type="component" value="Unassembled WGS sequence"/>
</dbReference>
<sequence>MSTSRDTRNRSVQARYSAGGGGNPTPERELFQDETFPYYLISYECTHTGKHRTRGGGLLPRQHEKRILRYIWEYTASEPDMVDVYNLLAKLKRQEDAGATLSNRVSKTLDRFCEKDRFAAAHVDIDREEGKIYGGGLFVNATHGTNSSRYKILWSQPQRAGTTSKGEPKCTRCDRLV</sequence>
<evidence type="ECO:0000256" key="1">
    <source>
        <dbReference type="SAM" id="MobiDB-lite"/>
    </source>
</evidence>
<dbReference type="OrthoDB" id="107861at2759"/>
<organism evidence="2 3">
    <name type="scientific">Phytophthora cactorum</name>
    <dbReference type="NCBI Taxonomy" id="29920"/>
    <lineage>
        <taxon>Eukaryota</taxon>
        <taxon>Sar</taxon>
        <taxon>Stramenopiles</taxon>
        <taxon>Oomycota</taxon>
        <taxon>Peronosporomycetes</taxon>
        <taxon>Peronosporales</taxon>
        <taxon>Peronosporaceae</taxon>
        <taxon>Phytophthora</taxon>
    </lineage>
</organism>